<keyword evidence="4" id="KW-1185">Reference proteome</keyword>
<name>B0VJM5_CLOAI</name>
<evidence type="ECO:0000313" key="3">
    <source>
        <dbReference type="EMBL" id="CAO81710.1"/>
    </source>
</evidence>
<dbReference type="AlphaFoldDB" id="B0VJM5"/>
<dbReference type="PANTHER" id="PTHR42852:SF17">
    <property type="entry name" value="THIOREDOXIN-LIKE PROTEIN HI_1115"/>
    <property type="match status" value="1"/>
</dbReference>
<dbReference type="PANTHER" id="PTHR42852">
    <property type="entry name" value="THIOL:DISULFIDE INTERCHANGE PROTEIN DSBE"/>
    <property type="match status" value="1"/>
</dbReference>
<sequence>MKKPIACLLLLLLVSFAMADMMPDFKLPDATGKNVTLQELLGKGPVLIDFWADYCKPCKDAMPQLHTLAEKYDSLTVVMISIDAPKNLPKAKNYLKSKNYKFITLFDSEKTLAKKLGVTNPPHTFILNKTGEIVYSHIGYEPGVENEYEMHIRNLLGLKTDAE</sequence>
<dbReference type="Proteomes" id="UP000002019">
    <property type="component" value="Chromosome"/>
</dbReference>
<dbReference type="eggNOG" id="COG0526">
    <property type="taxonomic scope" value="Bacteria"/>
</dbReference>
<dbReference type="CDD" id="cd02966">
    <property type="entry name" value="TlpA_like_family"/>
    <property type="match status" value="1"/>
</dbReference>
<dbReference type="SUPFAM" id="SSF52833">
    <property type="entry name" value="Thioredoxin-like"/>
    <property type="match status" value="1"/>
</dbReference>
<protein>
    <submittedName>
        <fullName evidence="3">Thiol-disulfide oxidoreductase (ResA) putative signal peptide</fullName>
    </submittedName>
</protein>
<evidence type="ECO:0000256" key="1">
    <source>
        <dbReference type="SAM" id="SignalP"/>
    </source>
</evidence>
<dbReference type="InterPro" id="IPR050553">
    <property type="entry name" value="Thioredoxin_ResA/DsbE_sf"/>
</dbReference>
<dbReference type="Gene3D" id="3.40.30.10">
    <property type="entry name" value="Glutaredoxin"/>
    <property type="match status" value="1"/>
</dbReference>
<dbReference type="InterPro" id="IPR036249">
    <property type="entry name" value="Thioredoxin-like_sf"/>
</dbReference>
<organism evidence="3 4">
    <name type="scientific">Cloacimonas acidaminovorans (strain Evry)</name>
    <dbReference type="NCBI Taxonomy" id="459349"/>
    <lineage>
        <taxon>Bacteria</taxon>
        <taxon>Pseudomonadati</taxon>
        <taxon>Candidatus Cloacimonadota</taxon>
        <taxon>Candidatus Cloacimonadia</taxon>
        <taxon>Candidatus Cloacimonadales</taxon>
        <taxon>Candidatus Cloacimonadaceae</taxon>
        <taxon>Candidatus Cloacimonas</taxon>
    </lineage>
</organism>
<feature type="signal peptide" evidence="1">
    <location>
        <begin position="1"/>
        <end position="19"/>
    </location>
</feature>
<dbReference type="EMBL" id="CU466930">
    <property type="protein sequence ID" value="CAO81710.1"/>
    <property type="molecule type" value="Genomic_DNA"/>
</dbReference>
<dbReference type="InterPro" id="IPR000866">
    <property type="entry name" value="AhpC/TSA"/>
</dbReference>
<evidence type="ECO:0000259" key="2">
    <source>
        <dbReference type="PROSITE" id="PS51352"/>
    </source>
</evidence>
<dbReference type="GO" id="GO:0016491">
    <property type="term" value="F:oxidoreductase activity"/>
    <property type="evidence" value="ECO:0007669"/>
    <property type="project" value="InterPro"/>
</dbReference>
<dbReference type="KEGG" id="caci:CLOAM1883"/>
<proteinExistence type="predicted"/>
<accession>B0VJM5</accession>
<gene>
    <name evidence="3" type="ordered locus">CLOAM1883</name>
</gene>
<dbReference type="GO" id="GO:0016209">
    <property type="term" value="F:antioxidant activity"/>
    <property type="evidence" value="ECO:0007669"/>
    <property type="project" value="InterPro"/>
</dbReference>
<keyword evidence="1" id="KW-0732">Signal</keyword>
<feature type="domain" description="Thioredoxin" evidence="2">
    <location>
        <begin position="16"/>
        <end position="160"/>
    </location>
</feature>
<dbReference type="STRING" id="459349.CLOAM1883"/>
<dbReference type="PROSITE" id="PS51352">
    <property type="entry name" value="THIOREDOXIN_2"/>
    <property type="match status" value="1"/>
</dbReference>
<evidence type="ECO:0000313" key="4">
    <source>
        <dbReference type="Proteomes" id="UP000002019"/>
    </source>
</evidence>
<reference evidence="3 4" key="1">
    <citation type="journal article" date="2008" name="J. Bacteriol.">
        <title>'Candidatus Cloacamonas acidaminovorans': genome sequence reconstruction provides a first glimpse of a new bacterial division.</title>
        <authorList>
            <person name="Pelletier E."/>
            <person name="Kreimeyer A."/>
            <person name="Bocs S."/>
            <person name="Rouy Z."/>
            <person name="Gyapay G."/>
            <person name="Chouari R."/>
            <person name="Riviere D."/>
            <person name="Ganesan A."/>
            <person name="Daegelen P."/>
            <person name="Sghir A."/>
            <person name="Cohen G.N."/>
            <person name="Medigue C."/>
            <person name="Weissenbach J."/>
            <person name="Le Paslier D."/>
        </authorList>
    </citation>
    <scope>NUCLEOTIDE SEQUENCE [LARGE SCALE GENOMIC DNA]</scope>
    <source>
        <strain evidence="4">Evry</strain>
    </source>
</reference>
<dbReference type="HOGENOM" id="CLU_042529_11_2_0"/>
<dbReference type="RefSeq" id="WP_015425568.1">
    <property type="nucleotide sequence ID" value="NC_020449.1"/>
</dbReference>
<feature type="chain" id="PRO_5002755488" evidence="1">
    <location>
        <begin position="20"/>
        <end position="163"/>
    </location>
</feature>
<dbReference type="InterPro" id="IPR013766">
    <property type="entry name" value="Thioredoxin_domain"/>
</dbReference>
<dbReference type="Pfam" id="PF00578">
    <property type="entry name" value="AhpC-TSA"/>
    <property type="match status" value="1"/>
</dbReference>